<evidence type="ECO:0000256" key="4">
    <source>
        <dbReference type="ARBA" id="ARBA00022963"/>
    </source>
</evidence>
<dbReference type="Gene3D" id="3.20.20.190">
    <property type="entry name" value="Phosphatidylinositol (PI) phosphodiesterase"/>
    <property type="match status" value="1"/>
</dbReference>
<dbReference type="EMBL" id="FNMX01000018">
    <property type="protein sequence ID" value="SDX35487.1"/>
    <property type="molecule type" value="Genomic_DNA"/>
</dbReference>
<proteinExistence type="predicted"/>
<evidence type="ECO:0000259" key="7">
    <source>
        <dbReference type="SMART" id="SM00148"/>
    </source>
</evidence>
<dbReference type="Pfam" id="PF00388">
    <property type="entry name" value="PI-PLC-X"/>
    <property type="match status" value="1"/>
</dbReference>
<dbReference type="PANTHER" id="PTHR13593:SF113">
    <property type="entry name" value="SI:DKEY-266F7.9"/>
    <property type="match status" value="1"/>
</dbReference>
<dbReference type="AlphaFoldDB" id="A0AAX2DTU3"/>
<dbReference type="PROSITE" id="PS50007">
    <property type="entry name" value="PIPLC_X_DOMAIN"/>
    <property type="match status" value="1"/>
</dbReference>
<dbReference type="GO" id="GO:0008081">
    <property type="term" value="F:phosphoric diester hydrolase activity"/>
    <property type="evidence" value="ECO:0007669"/>
    <property type="project" value="InterPro"/>
</dbReference>
<reference evidence="8 9" key="1">
    <citation type="submission" date="2016-10" db="EMBL/GenBank/DDBJ databases">
        <authorList>
            <person name="Varghese N."/>
            <person name="Submissions S."/>
        </authorList>
    </citation>
    <scope>NUCLEOTIDE SEQUENCE [LARGE SCALE GENOMIC DNA]</scope>
    <source>
        <strain evidence="8 9">ATCC 49954</strain>
    </source>
</reference>
<feature type="domain" description="Phosphatidylinositol-specific phospholipase C X" evidence="7">
    <location>
        <begin position="54"/>
        <end position="201"/>
    </location>
</feature>
<name>A0AAX2DTU3_LISIV</name>
<organism evidence="8 9">
    <name type="scientific">Listeria ivanovii</name>
    <dbReference type="NCBI Taxonomy" id="1638"/>
    <lineage>
        <taxon>Bacteria</taxon>
        <taxon>Bacillati</taxon>
        <taxon>Bacillota</taxon>
        <taxon>Bacilli</taxon>
        <taxon>Bacillales</taxon>
        <taxon>Listeriaceae</taxon>
        <taxon>Listeria</taxon>
    </lineage>
</organism>
<evidence type="ECO:0000313" key="9">
    <source>
        <dbReference type="Proteomes" id="UP000183610"/>
    </source>
</evidence>
<comment type="caution">
    <text evidence="8">The sequence shown here is derived from an EMBL/GenBank/DDBJ whole genome shotgun (WGS) entry which is preliminary data.</text>
</comment>
<keyword evidence="4" id="KW-0443">Lipid metabolism</keyword>
<dbReference type="Proteomes" id="UP000183610">
    <property type="component" value="Unassembled WGS sequence"/>
</dbReference>
<dbReference type="GO" id="GO:0004436">
    <property type="term" value="F:phosphatidylinositol diacylglycerol-lyase activity"/>
    <property type="evidence" value="ECO:0007669"/>
    <property type="project" value="UniProtKB-EC"/>
</dbReference>
<dbReference type="RefSeq" id="WP_003718276.1">
    <property type="nucleotide sequence ID" value="NZ_FNMX01000018.1"/>
</dbReference>
<evidence type="ECO:0000256" key="2">
    <source>
        <dbReference type="ARBA" id="ARBA00012581"/>
    </source>
</evidence>
<evidence type="ECO:0000256" key="1">
    <source>
        <dbReference type="ARBA" id="ARBA00001316"/>
    </source>
</evidence>
<comment type="catalytic activity">
    <reaction evidence="1">
        <text>a 1,2-diacyl-sn-glycero-3-phospho-(1D-myo-inositol) = 1D-myo-inositol 1,2-cyclic phosphate + a 1,2-diacyl-sn-glycerol</text>
        <dbReference type="Rhea" id="RHEA:17093"/>
        <dbReference type="ChEBI" id="CHEBI:17815"/>
        <dbReference type="ChEBI" id="CHEBI:57880"/>
        <dbReference type="ChEBI" id="CHEBI:58484"/>
        <dbReference type="EC" id="4.6.1.13"/>
    </reaction>
</comment>
<dbReference type="InterPro" id="IPR051057">
    <property type="entry name" value="PI-PLC_domain"/>
</dbReference>
<evidence type="ECO:0000256" key="6">
    <source>
        <dbReference type="ARBA" id="ARBA00030782"/>
    </source>
</evidence>
<evidence type="ECO:0000313" key="8">
    <source>
        <dbReference type="EMBL" id="SDX35487.1"/>
    </source>
</evidence>
<evidence type="ECO:0000256" key="5">
    <source>
        <dbReference type="ARBA" id="ARBA00030474"/>
    </source>
</evidence>
<keyword evidence="4" id="KW-0442">Lipid degradation</keyword>
<accession>A0AAX2DTU3</accession>
<sequence>MYKLRSRQFLVVLLLCLVCYIITFPSSGKAHSIKSNYRTVQNTITTKKWMSALPDNTKLTSLTIPGTHDTMSYKGNISWTLTKALAQTQKMSLFQQLEAGIRYIDIRAKDDLQIYHGPIYLDASLKGVLETTINFLKENPKETIIMRLKDENNNKNDKFDYRIQPLINPYKAFFYTTPKSDPSDKFPTLKELRGKILLLSENGTNKPLTINQSNFGMKFAAENQVIQDDFNGPSIKTKYNEIVQTAHQAFKQASKENKLYLNHVSATSLTCTPYHYAATLNAKVSQHVTKLTTVGVRGLGVFIMDFPPKQTIKNVIKNNKFN</sequence>
<dbReference type="PANTHER" id="PTHR13593">
    <property type="match status" value="1"/>
</dbReference>
<dbReference type="InterPro" id="IPR000909">
    <property type="entry name" value="PLipase_C_PInositol-sp_X_dom"/>
</dbReference>
<protein>
    <recommendedName>
        <fullName evidence="3">1-phosphatidylinositol phosphodiesterase</fullName>
        <ecNumber evidence="2">4.6.1.13</ecNumber>
    </recommendedName>
    <alternativeName>
        <fullName evidence="5">Phosphatidylinositol diacylglycerol-lyase</fullName>
    </alternativeName>
    <alternativeName>
        <fullName evidence="6">Phosphatidylinositol-specific phospholipase C</fullName>
    </alternativeName>
</protein>
<gene>
    <name evidence="8" type="ORF">SAMN05421782_1189</name>
</gene>
<dbReference type="EC" id="4.6.1.13" evidence="2"/>
<dbReference type="GO" id="GO:0016042">
    <property type="term" value="P:lipid catabolic process"/>
    <property type="evidence" value="ECO:0007669"/>
    <property type="project" value="UniProtKB-KW"/>
</dbReference>
<evidence type="ECO:0000256" key="3">
    <source>
        <dbReference type="ARBA" id="ARBA00019758"/>
    </source>
</evidence>
<dbReference type="SMART" id="SM00148">
    <property type="entry name" value="PLCXc"/>
    <property type="match status" value="1"/>
</dbReference>
<dbReference type="SUPFAM" id="SSF51695">
    <property type="entry name" value="PLC-like phosphodiesterases"/>
    <property type="match status" value="1"/>
</dbReference>
<dbReference type="InterPro" id="IPR017946">
    <property type="entry name" value="PLC-like_Pdiesterase_TIM-brl"/>
</dbReference>